<comment type="caution">
    <text evidence="2">The sequence shown here is derived from an EMBL/GenBank/DDBJ whole genome shotgun (WGS) entry which is preliminary data.</text>
</comment>
<gene>
    <name evidence="2" type="ORF">Acy02nite_46990</name>
</gene>
<organism evidence="2 3">
    <name type="scientific">Actinoplanes cyaneus</name>
    <dbReference type="NCBI Taxonomy" id="52696"/>
    <lineage>
        <taxon>Bacteria</taxon>
        <taxon>Bacillati</taxon>
        <taxon>Actinomycetota</taxon>
        <taxon>Actinomycetes</taxon>
        <taxon>Micromonosporales</taxon>
        <taxon>Micromonosporaceae</taxon>
        <taxon>Actinoplanes</taxon>
    </lineage>
</organism>
<proteinExistence type="predicted"/>
<protein>
    <submittedName>
        <fullName evidence="2">Uncharacterized protein</fullName>
    </submittedName>
</protein>
<sequence length="57" mass="6408">MNRNELLYVSKRHTDRAAAPKMGETSGPAVIAKLPEARSGQLSYLRKRVNPDPCERQ</sequence>
<evidence type="ECO:0000256" key="1">
    <source>
        <dbReference type="SAM" id="MobiDB-lite"/>
    </source>
</evidence>
<evidence type="ECO:0000313" key="2">
    <source>
        <dbReference type="EMBL" id="GID66818.1"/>
    </source>
</evidence>
<name>A0A919M715_9ACTN</name>
<evidence type="ECO:0000313" key="3">
    <source>
        <dbReference type="Proteomes" id="UP000619479"/>
    </source>
</evidence>
<dbReference type="AlphaFoldDB" id="A0A919M715"/>
<dbReference type="EMBL" id="BOMH01000036">
    <property type="protein sequence ID" value="GID66818.1"/>
    <property type="molecule type" value="Genomic_DNA"/>
</dbReference>
<feature type="region of interest" description="Disordered" evidence="1">
    <location>
        <begin position="1"/>
        <end position="27"/>
    </location>
</feature>
<keyword evidence="3" id="KW-1185">Reference proteome</keyword>
<accession>A0A919M715</accession>
<dbReference type="Proteomes" id="UP000619479">
    <property type="component" value="Unassembled WGS sequence"/>
</dbReference>
<reference evidence="2" key="1">
    <citation type="submission" date="2021-01" db="EMBL/GenBank/DDBJ databases">
        <title>Whole genome shotgun sequence of Actinoplanes cyaneus NBRC 14990.</title>
        <authorList>
            <person name="Komaki H."/>
            <person name="Tamura T."/>
        </authorList>
    </citation>
    <scope>NUCLEOTIDE SEQUENCE</scope>
    <source>
        <strain evidence="2">NBRC 14990</strain>
    </source>
</reference>